<accession>A0A4Q2D7D7</accession>
<evidence type="ECO:0008006" key="3">
    <source>
        <dbReference type="Google" id="ProtNLM"/>
    </source>
</evidence>
<evidence type="ECO:0000313" key="2">
    <source>
        <dbReference type="Proteomes" id="UP000290288"/>
    </source>
</evidence>
<proteinExistence type="predicted"/>
<protein>
    <recommendedName>
        <fullName evidence="3">F-box domain-containing protein</fullName>
    </recommendedName>
</protein>
<keyword evidence="2" id="KW-1185">Reference proteome</keyword>
<name>A0A4Q2D7D7_9AGAR</name>
<dbReference type="InterPro" id="IPR032675">
    <property type="entry name" value="LRR_dom_sf"/>
</dbReference>
<gene>
    <name evidence="1" type="ORF">EST38_g10438</name>
</gene>
<dbReference type="SUPFAM" id="SSF52047">
    <property type="entry name" value="RNI-like"/>
    <property type="match status" value="1"/>
</dbReference>
<organism evidence="1 2">
    <name type="scientific">Candolleomyces aberdarensis</name>
    <dbReference type="NCBI Taxonomy" id="2316362"/>
    <lineage>
        <taxon>Eukaryota</taxon>
        <taxon>Fungi</taxon>
        <taxon>Dikarya</taxon>
        <taxon>Basidiomycota</taxon>
        <taxon>Agaricomycotina</taxon>
        <taxon>Agaricomycetes</taxon>
        <taxon>Agaricomycetidae</taxon>
        <taxon>Agaricales</taxon>
        <taxon>Agaricineae</taxon>
        <taxon>Psathyrellaceae</taxon>
        <taxon>Candolleomyces</taxon>
    </lineage>
</organism>
<evidence type="ECO:0000313" key="1">
    <source>
        <dbReference type="EMBL" id="RXW15417.1"/>
    </source>
</evidence>
<dbReference type="Gene3D" id="3.80.10.10">
    <property type="entry name" value="Ribonuclease Inhibitor"/>
    <property type="match status" value="1"/>
</dbReference>
<dbReference type="Proteomes" id="UP000290288">
    <property type="component" value="Unassembled WGS sequence"/>
</dbReference>
<dbReference type="OrthoDB" id="3250756at2759"/>
<dbReference type="EMBL" id="SDEE01000555">
    <property type="protein sequence ID" value="RXW15417.1"/>
    <property type="molecule type" value="Genomic_DNA"/>
</dbReference>
<sequence length="277" mass="31534">MPASKLSPELHKRIIQFVGDRPSNCFQLCLVSKAFQRDAEPLLYQYLPLFTPQAALSACKTIVDSDRHGSLVRVFYFCVEWGNRSRPPPLPRTFWVLVQGALKRMPNLEKLFIYDPGFMNTWIFDAPDFPFQLSELKIRFPWDSNLARFLQSQPKLVFLNPMAKVSIDGDIEAIHLPNLRILDSSICLAQHIHAPSITNAQFNHLPQEPERVLPILRRLPPTLRGLNLSDLPEDLSSPALEIVSRICPNLRHLGTLFLPITNVRVTVLPTPSLHLAH</sequence>
<comment type="caution">
    <text evidence="1">The sequence shown here is derived from an EMBL/GenBank/DDBJ whole genome shotgun (WGS) entry which is preliminary data.</text>
</comment>
<dbReference type="AlphaFoldDB" id="A0A4Q2D7D7"/>
<reference evidence="1 2" key="1">
    <citation type="submission" date="2019-01" db="EMBL/GenBank/DDBJ databases">
        <title>Draft genome sequence of Psathyrella aberdarensis IHI B618.</title>
        <authorList>
            <person name="Buettner E."/>
            <person name="Kellner H."/>
        </authorList>
    </citation>
    <scope>NUCLEOTIDE SEQUENCE [LARGE SCALE GENOMIC DNA]</scope>
    <source>
        <strain evidence="1 2">IHI B618</strain>
    </source>
</reference>